<dbReference type="InterPro" id="IPR046824">
    <property type="entry name" value="Mss51-like_C"/>
</dbReference>
<dbReference type="Pfam" id="PF20179">
    <property type="entry name" value="MSS51_C"/>
    <property type="match status" value="1"/>
</dbReference>
<keyword evidence="3" id="KW-1185">Reference proteome</keyword>
<proteinExistence type="predicted"/>
<name>A0A4V1IXV3_9FUNG</name>
<dbReference type="PANTHER" id="PTHR47570:SF2">
    <property type="entry name" value="MYND-TYPE DOMAIN-CONTAINING PROTEIN"/>
    <property type="match status" value="1"/>
</dbReference>
<gene>
    <name evidence="2" type="ORF">BJ684DRAFT_17142</name>
</gene>
<accession>A0A4V1IXV3</accession>
<sequence length="544" mass="60128">MADEAIARLLKASVEFLPDRPKASSPLLGFGITSLRNPSLYTALQVIAGKDEPLALHLYQHSDDATLSEDPLRGFHQRPGGHFLRCQWAPLDQIPSHTRWIVEKRSDLHSPSGLYPLITHVCEANPLQKAQGQPFGLGQPHPTDFPLLTAALAVLPELFLALSSPSINTVLSLPVPPTILGAAHVVVTLTSAMQPHEDRTYACYIPTCRRRLREQERKDCQKKDWKSGHKQICPQAKAWMAREVKKDLPAFTFPIGIRAGGTRVWLEHQGIHNKGLWRRMCSCASSIPPGQLPTEEGEDQTGWALSADLLPTHDRSIPLKPNSRSIQGWDTYYTSRNIPFSSPISVLLSLPLSIYQGIHTLNILPSANSLSIVILDPVDILDTYPLFRELANVLPPSISLDLHLIGPNVPSTLADQERRLGSSSTTVHFHPPASLSELHSNEQLASAHMICLLDKDLGQAPSSWSSSLSSCLRLNKPIWVTERDELAATCSRGILNDLAKDVSTSSPLPVQLNPWRSPLYQEREEMALPTFDHAFTTGFPHAPF</sequence>
<evidence type="ECO:0000313" key="3">
    <source>
        <dbReference type="Proteomes" id="UP000267251"/>
    </source>
</evidence>
<dbReference type="PANTHER" id="PTHR47570">
    <property type="entry name" value="ZINC ION BINDING PROTEIN"/>
    <property type="match status" value="1"/>
</dbReference>
<evidence type="ECO:0000259" key="1">
    <source>
        <dbReference type="Pfam" id="PF20179"/>
    </source>
</evidence>
<protein>
    <recommendedName>
        <fullName evidence="1">Mitochondrial splicing suppressor 51-like C-terminal domain-containing protein</fullName>
    </recommendedName>
</protein>
<organism evidence="2 3">
    <name type="scientific">Piptocephalis cylindrospora</name>
    <dbReference type="NCBI Taxonomy" id="1907219"/>
    <lineage>
        <taxon>Eukaryota</taxon>
        <taxon>Fungi</taxon>
        <taxon>Fungi incertae sedis</taxon>
        <taxon>Zoopagomycota</taxon>
        <taxon>Zoopagomycotina</taxon>
        <taxon>Zoopagomycetes</taxon>
        <taxon>Zoopagales</taxon>
        <taxon>Piptocephalidaceae</taxon>
        <taxon>Piptocephalis</taxon>
    </lineage>
</organism>
<dbReference type="AlphaFoldDB" id="A0A4V1IXV3"/>
<dbReference type="OrthoDB" id="432970at2759"/>
<feature type="domain" description="Mitochondrial splicing suppressor 51-like C-terminal" evidence="1">
    <location>
        <begin position="351"/>
        <end position="521"/>
    </location>
</feature>
<reference evidence="3" key="1">
    <citation type="journal article" date="2018" name="Nat. Microbiol.">
        <title>Leveraging single-cell genomics to expand the fungal tree of life.</title>
        <authorList>
            <person name="Ahrendt S.R."/>
            <person name="Quandt C.A."/>
            <person name="Ciobanu D."/>
            <person name="Clum A."/>
            <person name="Salamov A."/>
            <person name="Andreopoulos B."/>
            <person name="Cheng J.F."/>
            <person name="Woyke T."/>
            <person name="Pelin A."/>
            <person name="Henrissat B."/>
            <person name="Reynolds N.K."/>
            <person name="Benny G.L."/>
            <person name="Smith M.E."/>
            <person name="James T.Y."/>
            <person name="Grigoriev I.V."/>
        </authorList>
    </citation>
    <scope>NUCLEOTIDE SEQUENCE [LARGE SCALE GENOMIC DNA]</scope>
</reference>
<dbReference type="EMBL" id="KZ988363">
    <property type="protein sequence ID" value="RKP12359.1"/>
    <property type="molecule type" value="Genomic_DNA"/>
</dbReference>
<dbReference type="Proteomes" id="UP000267251">
    <property type="component" value="Unassembled WGS sequence"/>
</dbReference>
<evidence type="ECO:0000313" key="2">
    <source>
        <dbReference type="EMBL" id="RKP12359.1"/>
    </source>
</evidence>